<sequence length="657" mass="76523">MNWMEELSDLYEKNREKAGLVSYKYYQTKNGEEKIPFILLPVFHTTVTAQITVTIDENGVFLGAESVDNADKLTIIPVTDKSLARTANPEPHPLCDNLKYLAGDYMQYCKGKKDKDFGRYYSAYIESLQDWHQSSFTHEKVDAVYHYLKKGTLVRDLIEQNVLHPDENGIVTDKEKIQNIAQTDSFVRFRVMRTLREGENLLEDTTGKFRSECWLDQTLQQCYIDYYKSKQDTKDLCYLSGEVTAISYLHPKKIRHEGDGAKLISANDEQNYTYRGRFRDKNEAFSIGYEASQKVHNALKWIIRKQGYKWDELYIVIWESDLNPLPDIYADTDSVCGNSEDLWGDEEEIQKPVPYLGTNMRGAQRFQKAMRGYERDLKPGSRTVLMSLDAATTGRLAMTEFKSMDTSCYIQNIKYWHESCEWIHIKLKDRKYYTYIGMTGVKDIADTLYGVERNGALTLDGKTRLYAQVVQRILPCISDRKPVPADMVSMALRKASSPVSYELRYNWERVVSVACSLIKRQRKEQNKEEWNVAVDQECDNRNYLYGRLLAIADRIEYRTYDKEDVRMTNAKRYMTAFSQRPFSTWKNLEEKLPPYLQRLKLGERTKYMNMLDEIAGKFTVKSFGCDEPLNGLYLLGFHSQSCDLRNWKGEKEEESNG</sequence>
<proteinExistence type="predicted"/>
<dbReference type="EMBL" id="WNME01000004">
    <property type="protein sequence ID" value="MUB63242.1"/>
    <property type="molecule type" value="Genomic_DNA"/>
</dbReference>
<evidence type="ECO:0000313" key="2">
    <source>
        <dbReference type="Proteomes" id="UP000434223"/>
    </source>
</evidence>
<dbReference type="AlphaFoldDB" id="A0AAW9WIQ5"/>
<organism evidence="1 2">
    <name type="scientific">Hungatella hathewayi</name>
    <dbReference type="NCBI Taxonomy" id="154046"/>
    <lineage>
        <taxon>Bacteria</taxon>
        <taxon>Bacillati</taxon>
        <taxon>Bacillota</taxon>
        <taxon>Clostridia</taxon>
        <taxon>Lachnospirales</taxon>
        <taxon>Lachnospiraceae</taxon>
        <taxon>Hungatella</taxon>
    </lineage>
</organism>
<dbReference type="Pfam" id="PF09709">
    <property type="entry name" value="Cas_Csd1"/>
    <property type="match status" value="1"/>
</dbReference>
<accession>A0AAW9WIQ5</accession>
<dbReference type="Proteomes" id="UP000434223">
    <property type="component" value="Unassembled WGS sequence"/>
</dbReference>
<gene>
    <name evidence="1" type="primary">cas8c</name>
    <name evidence="1" type="ORF">GNE07_09235</name>
</gene>
<name>A0AAW9WIQ5_9FIRM</name>
<protein>
    <submittedName>
        <fullName evidence="1">Type I-C CRISPR-associated protein Cas8c/Csd1</fullName>
    </submittedName>
</protein>
<reference evidence="1 2" key="1">
    <citation type="submission" date="2019-09" db="EMBL/GenBank/DDBJ databases">
        <title>Draft genome sequencing of Hungatella hathewayi 123Y-2.</title>
        <authorList>
            <person name="Lv Q."/>
            <person name="Li S."/>
        </authorList>
    </citation>
    <scope>NUCLEOTIDE SEQUENCE [LARGE SCALE GENOMIC DNA]</scope>
    <source>
        <strain evidence="1 2">123Y-2</strain>
    </source>
</reference>
<dbReference type="NCBIfam" id="TIGR01863">
    <property type="entry name" value="cas_Csd1"/>
    <property type="match status" value="1"/>
</dbReference>
<dbReference type="InterPro" id="IPR010144">
    <property type="entry name" value="CRISPR-assoc_prot_Csd1-typ"/>
</dbReference>
<dbReference type="CDD" id="cd09757">
    <property type="entry name" value="Cas8c_I-C"/>
    <property type="match status" value="1"/>
</dbReference>
<comment type="caution">
    <text evidence="1">The sequence shown here is derived from an EMBL/GenBank/DDBJ whole genome shotgun (WGS) entry which is preliminary data.</text>
</comment>
<evidence type="ECO:0000313" key="1">
    <source>
        <dbReference type="EMBL" id="MUB63242.1"/>
    </source>
</evidence>